<feature type="transmembrane region" description="Helical" evidence="2">
    <location>
        <begin position="469"/>
        <end position="489"/>
    </location>
</feature>
<protein>
    <submittedName>
        <fullName evidence="4">Uncharacterized protein</fullName>
    </submittedName>
</protein>
<feature type="compositionally biased region" description="Low complexity" evidence="1">
    <location>
        <begin position="426"/>
        <end position="439"/>
    </location>
</feature>
<feature type="signal peptide" evidence="3">
    <location>
        <begin position="1"/>
        <end position="41"/>
    </location>
</feature>
<feature type="compositionally biased region" description="Low complexity" evidence="1">
    <location>
        <begin position="363"/>
        <end position="375"/>
    </location>
</feature>
<evidence type="ECO:0000256" key="2">
    <source>
        <dbReference type="SAM" id="Phobius"/>
    </source>
</evidence>
<organism evidence="4 5">
    <name type="scientific">Varibaculum cambriense</name>
    <dbReference type="NCBI Taxonomy" id="184870"/>
    <lineage>
        <taxon>Bacteria</taxon>
        <taxon>Bacillati</taxon>
        <taxon>Actinomycetota</taxon>
        <taxon>Actinomycetes</taxon>
        <taxon>Actinomycetales</taxon>
        <taxon>Actinomycetaceae</taxon>
        <taxon>Varibaculum</taxon>
    </lineage>
</organism>
<feature type="region of interest" description="Disordered" evidence="1">
    <location>
        <begin position="274"/>
        <end position="450"/>
    </location>
</feature>
<evidence type="ECO:0000313" key="5">
    <source>
        <dbReference type="Proteomes" id="UP001200537"/>
    </source>
</evidence>
<dbReference type="EMBL" id="JAKNHJ010000012">
    <property type="protein sequence ID" value="MCG4618201.1"/>
    <property type="molecule type" value="Genomic_DNA"/>
</dbReference>
<keyword evidence="2" id="KW-1133">Transmembrane helix</keyword>
<dbReference type="RefSeq" id="WP_238128160.1">
    <property type="nucleotide sequence ID" value="NZ_JAKNHJ010000012.1"/>
</dbReference>
<comment type="caution">
    <text evidence="4">The sequence shown here is derived from an EMBL/GenBank/DDBJ whole genome shotgun (WGS) entry which is preliminary data.</text>
</comment>
<feature type="compositionally biased region" description="Polar residues" evidence="1">
    <location>
        <begin position="407"/>
        <end position="425"/>
    </location>
</feature>
<feature type="compositionally biased region" description="Polar residues" evidence="1">
    <location>
        <begin position="376"/>
        <end position="391"/>
    </location>
</feature>
<feature type="compositionally biased region" description="Polar residues" evidence="1">
    <location>
        <begin position="338"/>
        <end position="354"/>
    </location>
</feature>
<evidence type="ECO:0000256" key="3">
    <source>
        <dbReference type="SAM" id="SignalP"/>
    </source>
</evidence>
<evidence type="ECO:0000256" key="1">
    <source>
        <dbReference type="SAM" id="MobiDB-lite"/>
    </source>
</evidence>
<accession>A0AAJ1EYE8</accession>
<feature type="compositionally biased region" description="Low complexity" evidence="1">
    <location>
        <begin position="313"/>
        <end position="333"/>
    </location>
</feature>
<dbReference type="AlphaFoldDB" id="A0AAJ1EYE8"/>
<gene>
    <name evidence="4" type="ORF">L0M99_06805</name>
</gene>
<name>A0AAJ1EYE8_9ACTO</name>
<keyword evidence="2" id="KW-0812">Transmembrane</keyword>
<feature type="chain" id="PRO_5042591772" evidence="3">
    <location>
        <begin position="42"/>
        <end position="494"/>
    </location>
</feature>
<evidence type="ECO:0000313" key="4">
    <source>
        <dbReference type="EMBL" id="MCG4618201.1"/>
    </source>
</evidence>
<proteinExistence type="predicted"/>
<keyword evidence="3" id="KW-0732">Signal</keyword>
<dbReference type="Proteomes" id="UP001200537">
    <property type="component" value="Unassembled WGS sequence"/>
</dbReference>
<sequence length="494" mass="51189">MGRKVPITMSILRKISSFAATTLVAAAPLCVGLCSAPFALAAPSDTPATSTSSATPASQTQDLTKWAKDNCPGGEQFVNDAQKNTPIYLGYADGKTYLGYTNTTHASGANSKNLFNDTRSDDKFKEKFGTCVRVAPNKTEQPTAKVFYGALFKADKSALAASGFSEKTQTIFQVTKVKPWDLGTKVKSRPGKSSDNYQEMPYSVSTGKSDSGFVNTTVRTENSIELSFTQSGFYTIHLKAITTDPQNPDKSYQAEMAYTFIAGKEASVPKDLQDIVDGKDEGGSGINPSPDPGETTPDTPDPEPGDEGGGTHPGTDPTPNPGKTTPGTSTPGHGDQGGTSNPGTSPTSKPTNGHNGAERNPNLSASSRLQASSQLGGTNLARTGGSLSRAQLPQPPANAFPTLPDPATSSAKTGDTAGTASDSDTNPGSAADSDSNSGSQTGNDNPLKFQADSTSTDLVTKQWIRSSSLAVFALGLGAAGLTGIGLLIFSRLHP</sequence>
<keyword evidence="2" id="KW-0472">Membrane</keyword>
<reference evidence="4" key="1">
    <citation type="submission" date="2022-01" db="EMBL/GenBank/DDBJ databases">
        <title>Collection of gut derived symbiotic bacterial strains cultured from healthy donors.</title>
        <authorList>
            <person name="Lin H."/>
            <person name="Kohout C."/>
            <person name="Waligurski E."/>
            <person name="Pamer E.G."/>
        </authorList>
    </citation>
    <scope>NUCLEOTIDE SEQUENCE</scope>
    <source>
        <strain evidence="4">DFI.7.46</strain>
    </source>
</reference>